<keyword evidence="1" id="KW-0732">Signal</keyword>
<name>A0A336JNS0_9BRAD</name>
<dbReference type="AlphaFoldDB" id="A0A336JNS0"/>
<dbReference type="Pfam" id="PF06035">
    <property type="entry name" value="Peptidase_C93"/>
    <property type="match status" value="1"/>
</dbReference>
<dbReference type="Proteomes" id="UP000252631">
    <property type="component" value="Unassembled WGS sequence"/>
</dbReference>
<keyword evidence="5" id="KW-1185">Reference proteome</keyword>
<evidence type="ECO:0000256" key="1">
    <source>
        <dbReference type="SAM" id="SignalP"/>
    </source>
</evidence>
<dbReference type="OrthoDB" id="5401788at2"/>
<feature type="signal peptide" evidence="1">
    <location>
        <begin position="1"/>
        <end position="26"/>
    </location>
</feature>
<dbReference type="InterPro" id="IPR010319">
    <property type="entry name" value="Transglutaminase-like_Cys_pept"/>
</dbReference>
<dbReference type="PANTHER" id="PTHR39327:SF1">
    <property type="entry name" value="BLR5470 PROTEIN"/>
    <property type="match status" value="1"/>
</dbReference>
<gene>
    <name evidence="2" type="ORF">BJ125_1111</name>
    <name evidence="3" type="ORF">SAMN05892882_1111</name>
</gene>
<evidence type="ECO:0000313" key="2">
    <source>
        <dbReference type="EMBL" id="RED33166.1"/>
    </source>
</evidence>
<reference evidence="3 4" key="1">
    <citation type="submission" date="2017-08" db="EMBL/GenBank/DDBJ databases">
        <authorList>
            <person name="de Groot N.N."/>
        </authorList>
    </citation>
    <scope>NUCLEOTIDE SEQUENCE [LARGE SCALE GENOMIC DNA]</scope>
    <source>
        <strain evidence="3 4">JA575</strain>
    </source>
</reference>
<feature type="chain" id="PRO_5016295040" evidence="1">
    <location>
        <begin position="27"/>
        <end position="295"/>
    </location>
</feature>
<accession>A0A336JNS0</accession>
<dbReference type="Proteomes" id="UP000256343">
    <property type="component" value="Unassembled WGS sequence"/>
</dbReference>
<dbReference type="EMBL" id="UFQQ01000011">
    <property type="protein sequence ID" value="SSW91240.1"/>
    <property type="molecule type" value="Genomic_DNA"/>
</dbReference>
<sequence length="295" mass="31697">MQFGLLKALLSGSIVFGAVLPVAATAAERDLATVTASIAPTEFIETIPPQAGSEPFGRATVRAPRGALWTKLAQITADIQAAKPALDRCRADRQHCTEAASRFADIIDQAAQRHDRARLELVNKRINAAIDYTTDQQQWHVADRWSPPLSDTADGSFESGKGDCEDFAIAKFVALREAGTPAADLRVLIVRDRSAGDYHAVLGVRLGGSWMLLDNRVSRLVESTDATYFQPLFAVSSVDVSAFSAGGRQLAARVAPPPHPARQEPLATTEAGTILTRFHNFAGLITSSPRNSPQV</sequence>
<organism evidence="3 4">
    <name type="scientific">Rhodopseudomonas pentothenatexigens</name>
    <dbReference type="NCBI Taxonomy" id="999699"/>
    <lineage>
        <taxon>Bacteria</taxon>
        <taxon>Pseudomonadati</taxon>
        <taxon>Pseudomonadota</taxon>
        <taxon>Alphaproteobacteria</taxon>
        <taxon>Hyphomicrobiales</taxon>
        <taxon>Nitrobacteraceae</taxon>
        <taxon>Rhodopseudomonas</taxon>
    </lineage>
</organism>
<evidence type="ECO:0000313" key="3">
    <source>
        <dbReference type="EMBL" id="SSW91240.1"/>
    </source>
</evidence>
<protein>
    <submittedName>
        <fullName evidence="3">Transglutaminase-like cysteine proteinase BTLCP</fullName>
    </submittedName>
</protein>
<dbReference type="PANTHER" id="PTHR39327">
    <property type="match status" value="1"/>
</dbReference>
<dbReference type="InterPro" id="IPR038765">
    <property type="entry name" value="Papain-like_cys_pep_sf"/>
</dbReference>
<reference evidence="2 5" key="2">
    <citation type="submission" date="2018-07" db="EMBL/GenBank/DDBJ databases">
        <title>Genomic Encyclopedia of Archaeal and Bacterial Type Strains, Phase II (KMG-II): from individual species to whole genera.</title>
        <authorList>
            <person name="Goeker M."/>
        </authorList>
    </citation>
    <scope>NUCLEOTIDE SEQUENCE [LARGE SCALE GENOMIC DNA]</scope>
    <source>
        <strain evidence="2 5">JA575</strain>
    </source>
</reference>
<dbReference type="RefSeq" id="WP_114358298.1">
    <property type="nucleotide sequence ID" value="NZ_QRDT01000011.1"/>
</dbReference>
<dbReference type="SUPFAM" id="SSF54001">
    <property type="entry name" value="Cysteine proteinases"/>
    <property type="match status" value="1"/>
</dbReference>
<evidence type="ECO:0000313" key="5">
    <source>
        <dbReference type="Proteomes" id="UP000256343"/>
    </source>
</evidence>
<evidence type="ECO:0000313" key="4">
    <source>
        <dbReference type="Proteomes" id="UP000252631"/>
    </source>
</evidence>
<dbReference type="EMBL" id="QRDT01000011">
    <property type="protein sequence ID" value="RED33166.1"/>
    <property type="molecule type" value="Genomic_DNA"/>
</dbReference>
<dbReference type="Gene3D" id="3.10.620.30">
    <property type="match status" value="1"/>
</dbReference>
<proteinExistence type="predicted"/>